<evidence type="ECO:0000256" key="1">
    <source>
        <dbReference type="ARBA" id="ARBA00004141"/>
    </source>
</evidence>
<keyword evidence="4 6" id="KW-0472">Membrane</keyword>
<dbReference type="GO" id="GO:0016020">
    <property type="term" value="C:membrane"/>
    <property type="evidence" value="ECO:0007669"/>
    <property type="project" value="UniProtKB-SubCell"/>
</dbReference>
<evidence type="ECO:0000256" key="5">
    <source>
        <dbReference type="SAM" id="MobiDB-lite"/>
    </source>
</evidence>
<dbReference type="InterPro" id="IPR008253">
    <property type="entry name" value="Marvel"/>
</dbReference>
<feature type="transmembrane region" description="Helical" evidence="6">
    <location>
        <begin position="202"/>
        <end position="229"/>
    </location>
</feature>
<dbReference type="PANTHER" id="PTHR37451">
    <property type="entry name" value="MARVEL DOMAIN"/>
    <property type="match status" value="1"/>
</dbReference>
<feature type="transmembrane region" description="Helical" evidence="6">
    <location>
        <begin position="111"/>
        <end position="132"/>
    </location>
</feature>
<evidence type="ECO:0000256" key="3">
    <source>
        <dbReference type="ARBA" id="ARBA00022989"/>
    </source>
</evidence>
<name>A0AAV9WYG7_9PEZI</name>
<evidence type="ECO:0000256" key="2">
    <source>
        <dbReference type="ARBA" id="ARBA00022692"/>
    </source>
</evidence>
<reference evidence="8 9" key="1">
    <citation type="submission" date="2019-10" db="EMBL/GenBank/DDBJ databases">
        <authorList>
            <person name="Palmer J.M."/>
        </authorList>
    </citation>
    <scope>NUCLEOTIDE SEQUENCE [LARGE SCALE GENOMIC DNA]</scope>
    <source>
        <strain evidence="8 9">TWF694</strain>
    </source>
</reference>
<protein>
    <recommendedName>
        <fullName evidence="7">MARVEL domain-containing protein</fullName>
    </recommendedName>
</protein>
<dbReference type="EMBL" id="JAVHJO010000014">
    <property type="protein sequence ID" value="KAK6528884.1"/>
    <property type="molecule type" value="Genomic_DNA"/>
</dbReference>
<gene>
    <name evidence="8" type="ORF">TWF694_004115</name>
</gene>
<feature type="transmembrane region" description="Helical" evidence="6">
    <location>
        <begin position="47"/>
        <end position="70"/>
    </location>
</feature>
<evidence type="ECO:0000259" key="7">
    <source>
        <dbReference type="Pfam" id="PF01284"/>
    </source>
</evidence>
<organism evidence="8 9">
    <name type="scientific">Orbilia ellipsospora</name>
    <dbReference type="NCBI Taxonomy" id="2528407"/>
    <lineage>
        <taxon>Eukaryota</taxon>
        <taxon>Fungi</taxon>
        <taxon>Dikarya</taxon>
        <taxon>Ascomycota</taxon>
        <taxon>Pezizomycotina</taxon>
        <taxon>Orbiliomycetes</taxon>
        <taxon>Orbiliales</taxon>
        <taxon>Orbiliaceae</taxon>
        <taxon>Orbilia</taxon>
    </lineage>
</organism>
<dbReference type="Pfam" id="PF01284">
    <property type="entry name" value="MARVEL"/>
    <property type="match status" value="1"/>
</dbReference>
<evidence type="ECO:0000313" key="8">
    <source>
        <dbReference type="EMBL" id="KAK6528884.1"/>
    </source>
</evidence>
<accession>A0AAV9WYG7</accession>
<feature type="region of interest" description="Disordered" evidence="5">
    <location>
        <begin position="1"/>
        <end position="24"/>
    </location>
</feature>
<dbReference type="AlphaFoldDB" id="A0AAV9WYG7"/>
<evidence type="ECO:0000313" key="9">
    <source>
        <dbReference type="Proteomes" id="UP001365542"/>
    </source>
</evidence>
<comment type="caution">
    <text evidence="8">The sequence shown here is derived from an EMBL/GenBank/DDBJ whole genome shotgun (WGS) entry which is preliminary data.</text>
</comment>
<keyword evidence="2 6" id="KW-0812">Transmembrane</keyword>
<dbReference type="PANTHER" id="PTHR37451:SF4">
    <property type="entry name" value="MARVEL DOMAIN-CONTAINING PROTEIN"/>
    <property type="match status" value="1"/>
</dbReference>
<proteinExistence type="predicted"/>
<keyword evidence="9" id="KW-1185">Reference proteome</keyword>
<evidence type="ECO:0000256" key="4">
    <source>
        <dbReference type="ARBA" id="ARBA00023136"/>
    </source>
</evidence>
<feature type="transmembrane region" description="Helical" evidence="6">
    <location>
        <begin position="82"/>
        <end position="104"/>
    </location>
</feature>
<sequence length="359" mass="38376">MADYSQGPIGGAPQPGPYIPPTTNAATGEGSADNGFMSTQQPAVRPWLKFLIPVIMVLNLGVLAMVAYAAHELNTGADSLGFNIFAAVWTLIVGGFFIVAFFVMPHLHFKWIIFILSILSCIWWLTAFAYLASQTHSIYQVIDLVNKYASLGSDYGYSFAKTSKFKRDLITLASAAVQKRQYTGLDGSLSYYYAIFKTYKTVAAVMAGASAIGAIIWVLFMVFTILYALALFRGSSSPAAAGAPATYEPKVEMQPYGGVAPPYTGPPAPAPVGQEGFAPTKPEAVAYDPRMQPGTEFMTPPPPPGASHAAGGMTYVNPAFGAPGSHPQAYEMAEADRNYTVSPLSIREVNNAAEMPAHQ</sequence>
<evidence type="ECO:0000256" key="6">
    <source>
        <dbReference type="SAM" id="Phobius"/>
    </source>
</evidence>
<dbReference type="Proteomes" id="UP001365542">
    <property type="component" value="Unassembled WGS sequence"/>
</dbReference>
<keyword evidence="3 6" id="KW-1133">Transmembrane helix</keyword>
<comment type="subcellular location">
    <subcellularLocation>
        <location evidence="1">Membrane</location>
        <topology evidence="1">Multi-pass membrane protein</topology>
    </subcellularLocation>
</comment>
<feature type="domain" description="MARVEL" evidence="7">
    <location>
        <begin position="56"/>
        <end position="226"/>
    </location>
</feature>